<dbReference type="Pfam" id="PF10274">
    <property type="entry name" value="ParcG"/>
    <property type="match status" value="1"/>
</dbReference>
<protein>
    <submittedName>
        <fullName evidence="1">Uncharacterized protein</fullName>
    </submittedName>
</protein>
<dbReference type="EMBL" id="CATQJA010002709">
    <property type="protein sequence ID" value="CAJ0586765.1"/>
    <property type="molecule type" value="Genomic_DNA"/>
</dbReference>
<gene>
    <name evidence="1" type="ORF">MSPICULIGERA_LOCUS24753</name>
</gene>
<dbReference type="GO" id="GO:0051879">
    <property type="term" value="F:Hsp90 protein binding"/>
    <property type="evidence" value="ECO:0007669"/>
    <property type="project" value="TreeGrafter"/>
</dbReference>
<dbReference type="InterPro" id="IPR019399">
    <property type="entry name" value="Parkin_co-regulated_protein"/>
</dbReference>
<reference evidence="1" key="1">
    <citation type="submission" date="2023-06" db="EMBL/GenBank/DDBJ databases">
        <authorList>
            <person name="Delattre M."/>
        </authorList>
    </citation>
    <scope>NUCLEOTIDE SEQUENCE</scope>
    <source>
        <strain evidence="1">AF72</strain>
    </source>
</reference>
<feature type="non-terminal residue" evidence="1">
    <location>
        <position position="1"/>
    </location>
</feature>
<organism evidence="1 2">
    <name type="scientific">Mesorhabditis spiculigera</name>
    <dbReference type="NCBI Taxonomy" id="96644"/>
    <lineage>
        <taxon>Eukaryota</taxon>
        <taxon>Metazoa</taxon>
        <taxon>Ecdysozoa</taxon>
        <taxon>Nematoda</taxon>
        <taxon>Chromadorea</taxon>
        <taxon>Rhabditida</taxon>
        <taxon>Rhabditina</taxon>
        <taxon>Rhabditomorpha</taxon>
        <taxon>Rhabditoidea</taxon>
        <taxon>Rhabditidae</taxon>
        <taxon>Mesorhabditinae</taxon>
        <taxon>Mesorhabditis</taxon>
    </lineage>
</organism>
<accession>A0AA36DI23</accession>
<sequence length="230" mass="26096">MTGLANFRRSSFSARPLKTDNKVAPTRKNGLNAMSENDQWPLFRHYFSTGALPVKIDHNSVGPPTKLKWTYTQRELSEEMLRMLLPKFALGLPLLDQPYRFVAERGFGDLLDACKSSRPVIASLPQIVRAIRAALYSFDNHKKREMLKALIKLSMIQGVGPALVPFYRQLLPPLRVVNHISAADRNKISIDRDLERDIEVTLNELEKSGGPNAYINIKYVLPMYESCRGI</sequence>
<proteinExistence type="predicted"/>
<name>A0AA36DI23_9BILA</name>
<dbReference type="AlphaFoldDB" id="A0AA36DI23"/>
<dbReference type="GO" id="GO:0030544">
    <property type="term" value="F:Hsp70 protein binding"/>
    <property type="evidence" value="ECO:0007669"/>
    <property type="project" value="TreeGrafter"/>
</dbReference>
<dbReference type="PANTHER" id="PTHR21207">
    <property type="entry name" value="PARKIN COREGULATED GENE PROTEIN PARK2 COREGULATED"/>
    <property type="match status" value="1"/>
</dbReference>
<comment type="caution">
    <text evidence="1">The sequence shown here is derived from an EMBL/GenBank/DDBJ whole genome shotgun (WGS) entry which is preliminary data.</text>
</comment>
<dbReference type="PANTHER" id="PTHR21207:SF2">
    <property type="entry name" value="PARKIN COREGULATED GENE PROTEIN"/>
    <property type="match status" value="1"/>
</dbReference>
<evidence type="ECO:0000313" key="2">
    <source>
        <dbReference type="Proteomes" id="UP001177023"/>
    </source>
</evidence>
<evidence type="ECO:0000313" key="1">
    <source>
        <dbReference type="EMBL" id="CAJ0586765.1"/>
    </source>
</evidence>
<dbReference type="Proteomes" id="UP001177023">
    <property type="component" value="Unassembled WGS sequence"/>
</dbReference>
<keyword evidence="2" id="KW-1185">Reference proteome</keyword>